<keyword evidence="2" id="KW-0472">Membrane</keyword>
<evidence type="ECO:0000313" key="4">
    <source>
        <dbReference type="Proteomes" id="UP000219440"/>
    </source>
</evidence>
<feature type="region of interest" description="Disordered" evidence="1">
    <location>
        <begin position="60"/>
        <end position="82"/>
    </location>
</feature>
<dbReference type="AlphaFoldDB" id="A0A2C8ZJY6"/>
<feature type="compositionally biased region" description="Polar residues" evidence="1">
    <location>
        <begin position="60"/>
        <end position="73"/>
    </location>
</feature>
<feature type="transmembrane region" description="Helical" evidence="2">
    <location>
        <begin position="30"/>
        <end position="51"/>
    </location>
</feature>
<keyword evidence="2" id="KW-0812">Transmembrane</keyword>
<dbReference type="Proteomes" id="UP000219440">
    <property type="component" value="Unassembled WGS sequence"/>
</dbReference>
<organism evidence="3 4">
    <name type="scientific">Salinibacterium xinjiangense</name>
    <dbReference type="NCBI Taxonomy" id="386302"/>
    <lineage>
        <taxon>Bacteria</taxon>
        <taxon>Bacillati</taxon>
        <taxon>Actinomycetota</taxon>
        <taxon>Actinomycetes</taxon>
        <taxon>Micrococcales</taxon>
        <taxon>Microbacteriaceae</taxon>
        <taxon>Salinibacterium</taxon>
    </lineage>
</organism>
<sequence length="249" mass="25619">MFAAGDGPRNSIDPDRVIARSRGRRRPLQVAAGAVGALAVVALVAVVVQTAPFSFPAMMTSQGASDSGSTTEQAPLPGDLESTLKRAPADRLNLCTGTLTEVAASFNGLRLDVAFPAQAPAGADPVDGTVRLTNTSATRVTGSTGATPAITLSQDGVVLWHSNGPTIMSLAIVDLEPGASMEYRASFTPVRCEVDDDLGPSFRDGLPAVPAGVYDLSAAIDFTADSSMLQPERPELDLVSGPLSQITIG</sequence>
<protein>
    <submittedName>
        <fullName evidence="3">Uncharacterized protein</fullName>
    </submittedName>
</protein>
<reference evidence="3 4" key="1">
    <citation type="submission" date="2017-09" db="EMBL/GenBank/DDBJ databases">
        <authorList>
            <person name="Ehlers B."/>
            <person name="Leendertz F.H."/>
        </authorList>
    </citation>
    <scope>NUCLEOTIDE SEQUENCE [LARGE SCALE GENOMIC DNA]</scope>
    <source>
        <strain evidence="3 4">CGMCC 1.05381</strain>
    </source>
</reference>
<evidence type="ECO:0000256" key="1">
    <source>
        <dbReference type="SAM" id="MobiDB-lite"/>
    </source>
</evidence>
<keyword evidence="4" id="KW-1185">Reference proteome</keyword>
<name>A0A2C8ZJY6_9MICO</name>
<proteinExistence type="predicted"/>
<dbReference type="EMBL" id="OCST01000003">
    <property type="protein sequence ID" value="SOE65101.1"/>
    <property type="molecule type" value="Genomic_DNA"/>
</dbReference>
<evidence type="ECO:0000313" key="3">
    <source>
        <dbReference type="EMBL" id="SOE65101.1"/>
    </source>
</evidence>
<evidence type="ECO:0000256" key="2">
    <source>
        <dbReference type="SAM" id="Phobius"/>
    </source>
</evidence>
<accession>A0A2C8ZJY6</accession>
<gene>
    <name evidence="3" type="ORF">SAMN06296378_1501</name>
</gene>
<keyword evidence="2" id="KW-1133">Transmembrane helix</keyword>